<dbReference type="InterPro" id="IPR037523">
    <property type="entry name" value="VOC_core"/>
</dbReference>
<dbReference type="PANTHER" id="PTHR11959:SF1">
    <property type="entry name" value="4-HYDROXYPHENYLPYRUVATE DIOXYGENASE"/>
    <property type="match status" value="1"/>
</dbReference>
<dbReference type="SUPFAM" id="SSF54593">
    <property type="entry name" value="Glyoxalase/Bleomycin resistance protein/Dihydroxybiphenyl dioxygenase"/>
    <property type="match status" value="1"/>
</dbReference>
<dbReference type="EMBL" id="BAAALD010000016">
    <property type="protein sequence ID" value="GAA1079950.1"/>
    <property type="molecule type" value="Genomic_DNA"/>
</dbReference>
<evidence type="ECO:0000259" key="7">
    <source>
        <dbReference type="PROSITE" id="PS51819"/>
    </source>
</evidence>
<keyword evidence="5" id="KW-0408">Iron</keyword>
<evidence type="ECO:0000256" key="1">
    <source>
        <dbReference type="ARBA" id="ARBA00001962"/>
    </source>
</evidence>
<dbReference type="InterPro" id="IPR029068">
    <property type="entry name" value="Glyas_Bleomycin-R_OHBP_Dase"/>
</dbReference>
<sequence>MGAAILRPPGAPCPGGNGTVARPEEPRHPPAHPGGRPLRPRTVPGATRGGPAMTAHIANTRYALRPCPSPGAPPTGAGPLAATDALVLAVRDARRAAHHYRTALGLHCTAYTGPETGNPQLRAYVLEAGGARWVVSSPAGTGGRLARHLAEHGEGVLEVVLRVPDVHWAFDYAVDRGAAAVTEPHELSDRHGTVVLAAVGDGGPVRHTLVDRTGYTGPYLPGYVARPGAGSAA</sequence>
<evidence type="ECO:0000256" key="5">
    <source>
        <dbReference type="ARBA" id="ARBA00023004"/>
    </source>
</evidence>
<evidence type="ECO:0000256" key="6">
    <source>
        <dbReference type="SAM" id="MobiDB-lite"/>
    </source>
</evidence>
<name>A0ABP4DYR0_9ACTN</name>
<gene>
    <name evidence="8" type="ORF">GCM10009663_23080</name>
</gene>
<keyword evidence="4" id="KW-0677">Repeat</keyword>
<reference evidence="9" key="1">
    <citation type="journal article" date="2019" name="Int. J. Syst. Evol. Microbiol.">
        <title>The Global Catalogue of Microorganisms (GCM) 10K type strain sequencing project: providing services to taxonomists for standard genome sequencing and annotation.</title>
        <authorList>
            <consortium name="The Broad Institute Genomics Platform"/>
            <consortium name="The Broad Institute Genome Sequencing Center for Infectious Disease"/>
            <person name="Wu L."/>
            <person name="Ma J."/>
        </authorList>
    </citation>
    <scope>NUCLEOTIDE SEQUENCE [LARGE SCALE GENOMIC DNA]</scope>
    <source>
        <strain evidence="9">JCM 13002</strain>
    </source>
</reference>
<organism evidence="8 9">
    <name type="scientific">Kitasatospora arboriphila</name>
    <dbReference type="NCBI Taxonomy" id="258052"/>
    <lineage>
        <taxon>Bacteria</taxon>
        <taxon>Bacillati</taxon>
        <taxon>Actinomycetota</taxon>
        <taxon>Actinomycetes</taxon>
        <taxon>Kitasatosporales</taxon>
        <taxon>Streptomycetaceae</taxon>
        <taxon>Kitasatospora</taxon>
    </lineage>
</organism>
<dbReference type="InterPro" id="IPR041736">
    <property type="entry name" value="4OHPhenylPyrv_dOase_N"/>
</dbReference>
<dbReference type="Pfam" id="PF00903">
    <property type="entry name" value="Glyoxalase"/>
    <property type="match status" value="1"/>
</dbReference>
<evidence type="ECO:0000256" key="2">
    <source>
        <dbReference type="ARBA" id="ARBA00005877"/>
    </source>
</evidence>
<feature type="region of interest" description="Disordered" evidence="6">
    <location>
        <begin position="1"/>
        <end position="52"/>
    </location>
</feature>
<protein>
    <recommendedName>
        <fullName evidence="7">VOC domain-containing protein</fullName>
    </recommendedName>
</protein>
<feature type="domain" description="VOC" evidence="7">
    <location>
        <begin position="82"/>
        <end position="212"/>
    </location>
</feature>
<comment type="caution">
    <text evidence="8">The sequence shown here is derived from an EMBL/GenBank/DDBJ whole genome shotgun (WGS) entry which is preliminary data.</text>
</comment>
<comment type="cofactor">
    <cofactor evidence="1">
        <name>Fe cation</name>
        <dbReference type="ChEBI" id="CHEBI:24875"/>
    </cofactor>
</comment>
<dbReference type="PROSITE" id="PS51819">
    <property type="entry name" value="VOC"/>
    <property type="match status" value="1"/>
</dbReference>
<evidence type="ECO:0000256" key="4">
    <source>
        <dbReference type="ARBA" id="ARBA00022737"/>
    </source>
</evidence>
<dbReference type="PANTHER" id="PTHR11959">
    <property type="entry name" value="4-HYDROXYPHENYLPYRUVATE DIOXYGENASE"/>
    <property type="match status" value="1"/>
</dbReference>
<dbReference type="InterPro" id="IPR004360">
    <property type="entry name" value="Glyas_Fos-R_dOase_dom"/>
</dbReference>
<dbReference type="InterPro" id="IPR005956">
    <property type="entry name" value="4OHPhenylPyrv_dOase"/>
</dbReference>
<dbReference type="CDD" id="cd08342">
    <property type="entry name" value="HPPD_N_like"/>
    <property type="match status" value="1"/>
</dbReference>
<evidence type="ECO:0000313" key="9">
    <source>
        <dbReference type="Proteomes" id="UP001499987"/>
    </source>
</evidence>
<dbReference type="Gene3D" id="3.10.180.10">
    <property type="entry name" value="2,3-Dihydroxybiphenyl 1,2-Dioxygenase, domain 1"/>
    <property type="match status" value="1"/>
</dbReference>
<comment type="similarity">
    <text evidence="2">Belongs to the 4HPPD family.</text>
</comment>
<evidence type="ECO:0000313" key="8">
    <source>
        <dbReference type="EMBL" id="GAA1079950.1"/>
    </source>
</evidence>
<dbReference type="Proteomes" id="UP001499987">
    <property type="component" value="Unassembled WGS sequence"/>
</dbReference>
<accession>A0ABP4DYR0</accession>
<keyword evidence="9" id="KW-1185">Reference proteome</keyword>
<evidence type="ECO:0000256" key="3">
    <source>
        <dbReference type="ARBA" id="ARBA00022723"/>
    </source>
</evidence>
<keyword evidence="3" id="KW-0479">Metal-binding</keyword>
<proteinExistence type="inferred from homology"/>